<dbReference type="RefSeq" id="WP_258399971.1">
    <property type="nucleotide sequence ID" value="NZ_UAWL01000031.1"/>
</dbReference>
<sequence>MEENFKQDLQKLGTQYHNHFMDRLETQLKEAFKKSFDTILNTTEQQFLKDIYAYESNILYLLPDYVERYKNSTNNYFLYSLSHIPRDFHLEVVQSNPAFFDNVPFSEILEEVESKFIHLNKEVMESFEDSAYKIYDKLENEAIEKIGELESAQLERNAIVRKKR</sequence>
<dbReference type="EMBL" id="UAWL01000031">
    <property type="protein sequence ID" value="SQC36490.1"/>
    <property type="molecule type" value="Genomic_DNA"/>
</dbReference>
<dbReference type="Proteomes" id="UP000250166">
    <property type="component" value="Unassembled WGS sequence"/>
</dbReference>
<evidence type="ECO:0000313" key="1">
    <source>
        <dbReference type="EMBL" id="SQC36490.1"/>
    </source>
</evidence>
<accession>A0A2X3GMU9</accession>
<evidence type="ECO:0000313" key="2">
    <source>
        <dbReference type="Proteomes" id="UP000250166"/>
    </source>
</evidence>
<reference evidence="1 2" key="1">
    <citation type="submission" date="2018-06" db="EMBL/GenBank/DDBJ databases">
        <authorList>
            <consortium name="Pathogen Informatics"/>
            <person name="Doyle S."/>
        </authorList>
    </citation>
    <scope>NUCLEOTIDE SEQUENCE [LARGE SCALE GENOMIC DNA]</scope>
    <source>
        <strain evidence="1 2">NCTC13102</strain>
    </source>
</reference>
<name>A0A2X3GMU9_9HELI</name>
<dbReference type="AlphaFoldDB" id="A0A2X3GMU9"/>
<gene>
    <name evidence="1" type="ORF">NCTC13102_02297</name>
</gene>
<organism evidence="1 2">
    <name type="scientific">Helicobacter fennelliae</name>
    <dbReference type="NCBI Taxonomy" id="215"/>
    <lineage>
        <taxon>Bacteria</taxon>
        <taxon>Pseudomonadati</taxon>
        <taxon>Campylobacterota</taxon>
        <taxon>Epsilonproteobacteria</taxon>
        <taxon>Campylobacterales</taxon>
        <taxon>Helicobacteraceae</taxon>
        <taxon>Helicobacter</taxon>
    </lineage>
</organism>
<proteinExistence type="predicted"/>
<protein>
    <submittedName>
        <fullName evidence="1">Uncharacterized protein</fullName>
    </submittedName>
</protein>